<evidence type="ECO:0000313" key="2">
    <source>
        <dbReference type="EMBL" id="AMD02006.1"/>
    </source>
</evidence>
<dbReference type="Proteomes" id="UP000063387">
    <property type="component" value="Chromosome"/>
</dbReference>
<gene>
    <name evidence="2" type="ORF">LOKO_02958</name>
</gene>
<proteinExistence type="predicted"/>
<dbReference type="AlphaFoldDB" id="A0A109UMR5"/>
<dbReference type="STRING" id="507626.LOKO_02958"/>
<feature type="transmembrane region" description="Helical" evidence="1">
    <location>
        <begin position="12"/>
        <end position="35"/>
    </location>
</feature>
<dbReference type="EMBL" id="CP014226">
    <property type="protein sequence ID" value="AMD02006.1"/>
    <property type="molecule type" value="Genomic_DNA"/>
</dbReference>
<sequence length="40" mass="4325">MAPLKEYHDDTGLLWLLPLAVVLAINLLPLIIGVMRAVAA</sequence>
<dbReference type="PATRIC" id="fig|507626.3.peg.2953"/>
<organism evidence="2 3">
    <name type="scientific">Halomonas chromatireducens</name>
    <dbReference type="NCBI Taxonomy" id="507626"/>
    <lineage>
        <taxon>Bacteria</taxon>
        <taxon>Pseudomonadati</taxon>
        <taxon>Pseudomonadota</taxon>
        <taxon>Gammaproteobacteria</taxon>
        <taxon>Oceanospirillales</taxon>
        <taxon>Halomonadaceae</taxon>
        <taxon>Halomonas</taxon>
    </lineage>
</organism>
<evidence type="ECO:0000256" key="1">
    <source>
        <dbReference type="SAM" id="Phobius"/>
    </source>
</evidence>
<dbReference type="RefSeq" id="WP_256379981.1">
    <property type="nucleotide sequence ID" value="NZ_CP014226.1"/>
</dbReference>
<keyword evidence="1" id="KW-0812">Transmembrane</keyword>
<evidence type="ECO:0000313" key="3">
    <source>
        <dbReference type="Proteomes" id="UP000063387"/>
    </source>
</evidence>
<keyword evidence="1" id="KW-1133">Transmembrane helix</keyword>
<reference evidence="2 3" key="1">
    <citation type="journal article" date="2016" name="Genome Announc.">
        <title>Draft Genome Sequence of 'Halomonas chromatireducens' Strain AGD 8-3, a Haloalkaliphilic Chromate- and Selenite-Reducing Gammaproteobacterium.</title>
        <authorList>
            <person name="Sharko F.S."/>
            <person name="Shapovalova A.A."/>
            <person name="Tsygankova S.V."/>
            <person name="Komova A.V."/>
            <person name="Boulygina E.S."/>
            <person name="Teslyuk A.B."/>
            <person name="Gotovtsev P.M."/>
            <person name="Namsaraev Z.B."/>
            <person name="Khijniak T.V."/>
            <person name="Nedoluzhko A.V."/>
            <person name="Vasilov R.G."/>
        </authorList>
    </citation>
    <scope>NUCLEOTIDE SEQUENCE [LARGE SCALE GENOMIC DNA]</scope>
    <source>
        <strain evidence="2 3">AGD 8-3</strain>
    </source>
</reference>
<keyword evidence="1" id="KW-0472">Membrane</keyword>
<keyword evidence="3" id="KW-1185">Reference proteome</keyword>
<dbReference type="KEGG" id="hco:LOKO_02958"/>
<accession>A0A109UMR5</accession>
<name>A0A109UMR5_9GAMM</name>
<protein>
    <submittedName>
        <fullName evidence="2">Uncharacterized protein</fullName>
    </submittedName>
</protein>
<reference evidence="2 3" key="2">
    <citation type="submission" date="2016-02" db="EMBL/GenBank/DDBJ databases">
        <authorList>
            <person name="Wen L."/>
            <person name="He K."/>
            <person name="Yang H."/>
        </authorList>
    </citation>
    <scope>NUCLEOTIDE SEQUENCE [LARGE SCALE GENOMIC DNA]</scope>
    <source>
        <strain evidence="2 3">AGD 8-3</strain>
    </source>
</reference>